<sequence length="607" mass="62578">MTSPLTTGLVPHEASGSEVSHREFQSRLAGVSNLNGKKMTEAEKEKKLREACEGFESIFIQKMWQEMRSTLPKTNMLQGREEQYWQSMYDQELAKSMTAAGGIGLADMMYAQLSRDLVSASRSTASAKTGSASGFVPQVASIIPQEDQAAGSAEGQGAPQGKAGHTAMRGNMPIPSVYDGIAPVQDVGESMQLQVMPGGTGSAEAALAAAGQPASQAPAIATPPEVEQALAALRSRKEAGVRQEGEQRAPNMNTGLNLARAAQFEAGSKVGARAVLPRTHLNGPAHSPSALAGQAASPAGAAATGRVDHAVQTANAGQALDMQMRMAQSMGTPAAMQAAMQMGQPQQAGGQMTGQATAQAADQVMGQAQVLPGTQRAMQPGIPVPRPQQTAQPAGGVITPGPNVAAGQDAAQEPHIQKVRYTTNMPPSQRKTSGSDILHNLAVENAARSPQAPQPAEGSALPAQTAAAQPVAAGHEAVQQPQLQKVRYTTNMPASQRKTSGRDILRSRNVDAAGPNSRAGAGLAAYHAQQAGQPVQAAPGQPMTPAAAGQPAAAQAVQPLAQPMTGQPASPIAPLTSATPQAAQPVQQVQVPESYGIPPLTAMDLRR</sequence>
<feature type="compositionally biased region" description="Low complexity" evidence="1">
    <location>
        <begin position="535"/>
        <end position="563"/>
    </location>
</feature>
<feature type="region of interest" description="Disordered" evidence="1">
    <location>
        <begin position="447"/>
        <end position="503"/>
    </location>
</feature>
<proteinExistence type="predicted"/>
<evidence type="ECO:0000313" key="3">
    <source>
        <dbReference type="EMBL" id="MBB5144553.1"/>
    </source>
</evidence>
<feature type="region of interest" description="Disordered" evidence="1">
    <location>
        <begin position="1"/>
        <end position="23"/>
    </location>
</feature>
<dbReference type="Pfam" id="PF10135">
    <property type="entry name" value="Rod-binding"/>
    <property type="match status" value="1"/>
</dbReference>
<comment type="caution">
    <text evidence="3">The sequence shown here is derived from an EMBL/GenBank/DDBJ whole genome shotgun (WGS) entry which is preliminary data.</text>
</comment>
<feature type="region of interest" description="Disordered" evidence="1">
    <location>
        <begin position="282"/>
        <end position="303"/>
    </location>
</feature>
<evidence type="ECO:0000313" key="4">
    <source>
        <dbReference type="Proteomes" id="UP000539075"/>
    </source>
</evidence>
<feature type="compositionally biased region" description="Polar residues" evidence="1">
    <location>
        <begin position="479"/>
        <end position="498"/>
    </location>
</feature>
<feature type="domain" description="Flagellar protein FlgJ N-terminal" evidence="2">
    <location>
        <begin position="65"/>
        <end position="112"/>
    </location>
</feature>
<organism evidence="3 4">
    <name type="scientific">Desulfovibrio intestinalis</name>
    <dbReference type="NCBI Taxonomy" id="58621"/>
    <lineage>
        <taxon>Bacteria</taxon>
        <taxon>Pseudomonadati</taxon>
        <taxon>Thermodesulfobacteriota</taxon>
        <taxon>Desulfovibrionia</taxon>
        <taxon>Desulfovibrionales</taxon>
        <taxon>Desulfovibrionaceae</taxon>
        <taxon>Desulfovibrio</taxon>
    </lineage>
</organism>
<dbReference type="InterPro" id="IPR019301">
    <property type="entry name" value="Flagellar_prot_FlgJ_N"/>
</dbReference>
<dbReference type="EMBL" id="JACHGO010000008">
    <property type="protein sequence ID" value="MBB5144553.1"/>
    <property type="molecule type" value="Genomic_DNA"/>
</dbReference>
<feature type="compositionally biased region" description="Low complexity" evidence="1">
    <location>
        <begin position="578"/>
        <end position="592"/>
    </location>
</feature>
<dbReference type="PRINTS" id="PR01002">
    <property type="entry name" value="FLGFLGJ"/>
</dbReference>
<accession>A0A7W8C4D5</accession>
<feature type="region of interest" description="Disordered" evidence="1">
    <location>
        <begin position="146"/>
        <end position="166"/>
    </location>
</feature>
<feature type="compositionally biased region" description="Low complexity" evidence="1">
    <location>
        <begin position="287"/>
        <end position="303"/>
    </location>
</feature>
<gene>
    <name evidence="3" type="ORF">HNQ38_002668</name>
</gene>
<evidence type="ECO:0000259" key="2">
    <source>
        <dbReference type="Pfam" id="PF10135"/>
    </source>
</evidence>
<evidence type="ECO:0000256" key="1">
    <source>
        <dbReference type="SAM" id="MobiDB-lite"/>
    </source>
</evidence>
<name>A0A7W8C4D5_9BACT</name>
<dbReference type="RefSeq" id="WP_246388147.1">
    <property type="nucleotide sequence ID" value="NZ_JACHGO010000008.1"/>
</dbReference>
<dbReference type="AlphaFoldDB" id="A0A7W8C4D5"/>
<protein>
    <submittedName>
        <fullName evidence="3">Rod binding domain-containing protein</fullName>
    </submittedName>
</protein>
<dbReference type="Proteomes" id="UP000539075">
    <property type="component" value="Unassembled WGS sequence"/>
</dbReference>
<keyword evidence="4" id="KW-1185">Reference proteome</keyword>
<feature type="region of interest" description="Disordered" evidence="1">
    <location>
        <begin position="535"/>
        <end position="607"/>
    </location>
</feature>
<feature type="compositionally biased region" description="Low complexity" evidence="1">
    <location>
        <begin position="460"/>
        <end position="473"/>
    </location>
</feature>
<reference evidence="3 4" key="1">
    <citation type="submission" date="2020-08" db="EMBL/GenBank/DDBJ databases">
        <title>Genomic Encyclopedia of Type Strains, Phase IV (KMG-IV): sequencing the most valuable type-strain genomes for metagenomic binning, comparative biology and taxonomic classification.</title>
        <authorList>
            <person name="Goeker M."/>
        </authorList>
    </citation>
    <scope>NUCLEOTIDE SEQUENCE [LARGE SCALE GENOMIC DNA]</scope>
    <source>
        <strain evidence="3 4">DSM 11275</strain>
    </source>
</reference>